<dbReference type="AlphaFoldDB" id="A0A9P9DH83"/>
<proteinExistence type="predicted"/>
<reference evidence="3" key="1">
    <citation type="journal article" date="2021" name="Nat. Commun.">
        <title>Genetic determinants of endophytism in the Arabidopsis root mycobiome.</title>
        <authorList>
            <person name="Mesny F."/>
            <person name="Miyauchi S."/>
            <person name="Thiergart T."/>
            <person name="Pickel B."/>
            <person name="Atanasova L."/>
            <person name="Karlsson M."/>
            <person name="Huettel B."/>
            <person name="Barry K.W."/>
            <person name="Haridas S."/>
            <person name="Chen C."/>
            <person name="Bauer D."/>
            <person name="Andreopoulos W."/>
            <person name="Pangilinan J."/>
            <person name="LaButti K."/>
            <person name="Riley R."/>
            <person name="Lipzen A."/>
            <person name="Clum A."/>
            <person name="Drula E."/>
            <person name="Henrissat B."/>
            <person name="Kohler A."/>
            <person name="Grigoriev I.V."/>
            <person name="Martin F.M."/>
            <person name="Hacquard S."/>
        </authorList>
    </citation>
    <scope>NUCLEOTIDE SEQUENCE</scope>
    <source>
        <strain evidence="3">MPI-CAGE-CH-0243</strain>
    </source>
</reference>
<evidence type="ECO:0000313" key="3">
    <source>
        <dbReference type="EMBL" id="KAH7119124.1"/>
    </source>
</evidence>
<feature type="region of interest" description="Disordered" evidence="1">
    <location>
        <begin position="134"/>
        <end position="160"/>
    </location>
</feature>
<keyword evidence="2" id="KW-1133">Transmembrane helix</keyword>
<keyword evidence="4" id="KW-1185">Reference proteome</keyword>
<keyword evidence="2" id="KW-0812">Transmembrane</keyword>
<evidence type="ECO:0000256" key="2">
    <source>
        <dbReference type="SAM" id="Phobius"/>
    </source>
</evidence>
<gene>
    <name evidence="3" type="ORF">B0J11DRAFT_536138</name>
</gene>
<evidence type="ECO:0000313" key="4">
    <source>
        <dbReference type="Proteomes" id="UP000700596"/>
    </source>
</evidence>
<sequence>MQYLCTTYPFALPPRRPLQTTRDNSRLLNRQFNSPPFLCLAARPNTTGSDMKDNPRTVRHPPSIQPSNHLSFLHPPETKEHLIKTTSTWPFFFFLSFLSSVYCSTLLPLLLLHHHHPAPGFASNVSKKKKKKNIALVQEGSNTTPSADRPNNLVQSHATQ</sequence>
<dbReference type="EMBL" id="JAGMWT010000012">
    <property type="protein sequence ID" value="KAH7119124.1"/>
    <property type="molecule type" value="Genomic_DNA"/>
</dbReference>
<dbReference type="Proteomes" id="UP000700596">
    <property type="component" value="Unassembled WGS sequence"/>
</dbReference>
<organism evidence="3 4">
    <name type="scientific">Dendryphion nanum</name>
    <dbReference type="NCBI Taxonomy" id="256645"/>
    <lineage>
        <taxon>Eukaryota</taxon>
        <taxon>Fungi</taxon>
        <taxon>Dikarya</taxon>
        <taxon>Ascomycota</taxon>
        <taxon>Pezizomycotina</taxon>
        <taxon>Dothideomycetes</taxon>
        <taxon>Pleosporomycetidae</taxon>
        <taxon>Pleosporales</taxon>
        <taxon>Torulaceae</taxon>
        <taxon>Dendryphion</taxon>
    </lineage>
</organism>
<accession>A0A9P9DH83</accession>
<name>A0A9P9DH83_9PLEO</name>
<feature type="transmembrane region" description="Helical" evidence="2">
    <location>
        <begin position="91"/>
        <end position="112"/>
    </location>
</feature>
<evidence type="ECO:0000256" key="1">
    <source>
        <dbReference type="SAM" id="MobiDB-lite"/>
    </source>
</evidence>
<protein>
    <submittedName>
        <fullName evidence="3">Uncharacterized protein</fullName>
    </submittedName>
</protein>
<keyword evidence="2" id="KW-0472">Membrane</keyword>
<comment type="caution">
    <text evidence="3">The sequence shown here is derived from an EMBL/GenBank/DDBJ whole genome shotgun (WGS) entry which is preliminary data.</text>
</comment>